<dbReference type="SUPFAM" id="SSF88659">
    <property type="entry name" value="Sigma3 and sigma4 domains of RNA polymerase sigma factors"/>
    <property type="match status" value="1"/>
</dbReference>
<feature type="domain" description="RNA polymerase sigma-70 region 4" evidence="1">
    <location>
        <begin position="14"/>
        <end position="60"/>
    </location>
</feature>
<dbReference type="InterPro" id="IPR036388">
    <property type="entry name" value="WH-like_DNA-bd_sf"/>
</dbReference>
<evidence type="ECO:0000313" key="4">
    <source>
        <dbReference type="Proteomes" id="UP001071230"/>
    </source>
</evidence>
<proteinExistence type="predicted"/>
<gene>
    <name evidence="2" type="ORF">DEACI_2618</name>
    <name evidence="3" type="ORF">DEACI_2684</name>
</gene>
<dbReference type="PRINTS" id="PR00046">
    <property type="entry name" value="SIGMA70FCT"/>
</dbReference>
<dbReference type="Proteomes" id="UP000836597">
    <property type="component" value="Chromosome"/>
</dbReference>
<dbReference type="InterPro" id="IPR007630">
    <property type="entry name" value="RNA_pol_sigma70_r4"/>
</dbReference>
<name>A0A8S0XXV1_9FIRM</name>
<organism evidence="2">
    <name type="scientific">Acididesulfobacillus acetoxydans</name>
    <dbReference type="NCBI Taxonomy" id="1561005"/>
    <lineage>
        <taxon>Bacteria</taxon>
        <taxon>Bacillati</taxon>
        <taxon>Bacillota</taxon>
        <taxon>Clostridia</taxon>
        <taxon>Eubacteriales</taxon>
        <taxon>Peptococcaceae</taxon>
        <taxon>Acididesulfobacillus</taxon>
    </lineage>
</organism>
<dbReference type="Pfam" id="PF04545">
    <property type="entry name" value="Sigma70_r4"/>
    <property type="match status" value="1"/>
</dbReference>
<dbReference type="Gene3D" id="1.10.10.10">
    <property type="entry name" value="Winged helix-like DNA-binding domain superfamily/Winged helix DNA-binding domain"/>
    <property type="match status" value="1"/>
</dbReference>
<reference evidence="3" key="1">
    <citation type="submission" date="2014-11" db="EMBL/GenBank/DDBJ databases">
        <authorList>
            <person name="Hornung B.V."/>
        </authorList>
    </citation>
    <scope>NUCLEOTIDE SEQUENCE</scope>
    <source>
        <strain evidence="3">INE</strain>
    </source>
</reference>
<keyword evidence="4" id="KW-1185">Reference proteome</keyword>
<reference evidence="2" key="2">
    <citation type="submission" date="2020-01" db="EMBL/GenBank/DDBJ databases">
        <authorList>
            <person name="Hornung B."/>
        </authorList>
    </citation>
    <scope>NUCLEOTIDE SEQUENCE</scope>
    <source>
        <strain evidence="2">PacBioINE</strain>
    </source>
</reference>
<dbReference type="KEGG" id="aacx:DEACI_2618"/>
<sequence>MYTREQIVAAVENCLSEREQQIIKTRFGLDSGVTVTLAEIELIYGLTREQVRLLEKQLLTYVRTSN</sequence>
<dbReference type="Proteomes" id="UP001071230">
    <property type="component" value="Unassembled WGS sequence"/>
</dbReference>
<dbReference type="RefSeq" id="WP_372503626.1">
    <property type="nucleotide sequence ID" value="NZ_CDGJ01000078.1"/>
</dbReference>
<evidence type="ECO:0000259" key="1">
    <source>
        <dbReference type="Pfam" id="PF04545"/>
    </source>
</evidence>
<accession>A0A8S0XXV1</accession>
<dbReference type="InterPro" id="IPR000943">
    <property type="entry name" value="RNA_pol_sigma70"/>
</dbReference>
<dbReference type="GO" id="GO:0003700">
    <property type="term" value="F:DNA-binding transcription factor activity"/>
    <property type="evidence" value="ECO:0007669"/>
    <property type="project" value="InterPro"/>
</dbReference>
<evidence type="ECO:0000313" key="3">
    <source>
        <dbReference type="EMBL" id="CEJ08209.1"/>
    </source>
</evidence>
<dbReference type="GO" id="GO:0006352">
    <property type="term" value="P:DNA-templated transcription initiation"/>
    <property type="evidence" value="ECO:0007669"/>
    <property type="project" value="InterPro"/>
</dbReference>
<dbReference type="EMBL" id="CDGJ01000078">
    <property type="protein sequence ID" value="CEJ08209.1"/>
    <property type="molecule type" value="Genomic_DNA"/>
</dbReference>
<dbReference type="AlphaFoldDB" id="A0A8S0XXV1"/>
<dbReference type="InterPro" id="IPR013324">
    <property type="entry name" value="RNA_pol_sigma_r3/r4-like"/>
</dbReference>
<evidence type="ECO:0000313" key="2">
    <source>
        <dbReference type="EMBL" id="CAA7601947.1"/>
    </source>
</evidence>
<protein>
    <submittedName>
        <fullName evidence="3">Major sigma-70 factor signature</fullName>
    </submittedName>
    <submittedName>
        <fullName evidence="2">RNA polymerase sigma factor, region 3/4</fullName>
    </submittedName>
</protein>
<dbReference type="EMBL" id="LR746496">
    <property type="protein sequence ID" value="CAA7601947.1"/>
    <property type="molecule type" value="Genomic_DNA"/>
</dbReference>